<reference evidence="1 2" key="1">
    <citation type="submission" date="2010-01" db="EMBL/GenBank/DDBJ databases">
        <title>The complete genome of Thermobispora bispora DSM 43833.</title>
        <authorList>
            <consortium name="US DOE Joint Genome Institute (JGI-PGF)"/>
            <person name="Lucas S."/>
            <person name="Copeland A."/>
            <person name="Lapidus A."/>
            <person name="Glavina del Rio T."/>
            <person name="Dalin E."/>
            <person name="Tice H."/>
            <person name="Bruce D."/>
            <person name="Goodwin L."/>
            <person name="Pitluck S."/>
            <person name="Kyrpides N."/>
            <person name="Mavromatis K."/>
            <person name="Ivanova N."/>
            <person name="Mikhailova N."/>
            <person name="Chertkov O."/>
            <person name="Brettin T."/>
            <person name="Detter J.C."/>
            <person name="Han C."/>
            <person name="Larimer F."/>
            <person name="Land M."/>
            <person name="Hauser L."/>
            <person name="Markowitz V."/>
            <person name="Cheng J.-F."/>
            <person name="Hugenholtz P."/>
            <person name="Woyke T."/>
            <person name="Wu D."/>
            <person name="Jando M."/>
            <person name="Schneider S."/>
            <person name="Klenk H.-P."/>
            <person name="Eisen J.A."/>
        </authorList>
    </citation>
    <scope>NUCLEOTIDE SEQUENCE [LARGE SCALE GENOMIC DNA]</scope>
    <source>
        <strain evidence="2">ATCC 19993 / DSM 43833 / CBS 139.67 / JCM 10125 / KCTC 9307 / NBRC 14880 / R51</strain>
    </source>
</reference>
<organism evidence="1 2">
    <name type="scientific">Thermobispora bispora (strain ATCC 19993 / DSM 43833 / CBS 139.67 / JCM 10125 / KCTC 9307 / NBRC 14880 / R51)</name>
    <dbReference type="NCBI Taxonomy" id="469371"/>
    <lineage>
        <taxon>Bacteria</taxon>
        <taxon>Bacillati</taxon>
        <taxon>Actinomycetota</taxon>
        <taxon>Actinomycetes</taxon>
        <taxon>Streptosporangiales</taxon>
        <taxon>Streptosporangiaceae</taxon>
        <taxon>Thermobispora</taxon>
    </lineage>
</organism>
<name>D6Y213_THEBD</name>
<dbReference type="KEGG" id="tbi:Tbis_0011"/>
<gene>
    <name evidence="1" type="ordered locus">Tbis_0011</name>
</gene>
<sequence length="297" mass="32150">MGALDAGRSSNFSMTVSVSGPVTEGGRLPLAELARIASGLQMTLERLALASTGTSIKPGRRPRDVVDAVRLDFTGFHEGSAVLEVSRPQEEAMNDLLRESLRMLGEGIEFLRQGHPLPAYLTPPVLNGLRELAGGISPHGVSRIQFQHPGGGFVIDSVFREALRRTPAQATEREVTVVGRLHMGDFSPATLRCRIDTYAGSILADFGSDLRDVILDAMDQLVMASGRAELQPDGVTVRVMHLETVKRLTGAPITPLDRLAQEQGVRPIGNVDELRGDPIDDLEEFLEVITAARRGEE</sequence>
<proteinExistence type="predicted"/>
<dbReference type="OrthoDB" id="3285202at2"/>
<evidence type="ECO:0000313" key="2">
    <source>
        <dbReference type="Proteomes" id="UP000006640"/>
    </source>
</evidence>
<dbReference type="EMBL" id="CP001874">
    <property type="protein sequence ID" value="ADG86748.1"/>
    <property type="molecule type" value="Genomic_DNA"/>
</dbReference>
<dbReference type="Proteomes" id="UP000006640">
    <property type="component" value="Chromosome"/>
</dbReference>
<dbReference type="RefSeq" id="WP_013130281.1">
    <property type="nucleotide sequence ID" value="NC_014165.1"/>
</dbReference>
<dbReference type="eggNOG" id="ENOG5032075">
    <property type="taxonomic scope" value="Bacteria"/>
</dbReference>
<protein>
    <submittedName>
        <fullName evidence="1">Uncharacterized protein</fullName>
    </submittedName>
</protein>
<dbReference type="HOGENOM" id="CLU_936684_0_0_11"/>
<keyword evidence="2" id="KW-1185">Reference proteome</keyword>
<dbReference type="AlphaFoldDB" id="D6Y213"/>
<accession>D6Y213</accession>
<evidence type="ECO:0000313" key="1">
    <source>
        <dbReference type="EMBL" id="ADG86748.1"/>
    </source>
</evidence>